<gene>
    <name evidence="1" type="ORF">EMLJLAPB_00857</name>
</gene>
<proteinExistence type="predicted"/>
<comment type="caution">
    <text evidence="1">The sequence shown here is derived from an EMBL/GenBank/DDBJ whole genome shotgun (WGS) entry which is preliminary data.</text>
</comment>
<evidence type="ECO:0000313" key="2">
    <source>
        <dbReference type="Proteomes" id="UP000634805"/>
    </source>
</evidence>
<accession>A0A811TDV2</accession>
<name>A0A811TDV2_9EURY</name>
<dbReference type="AlphaFoldDB" id="A0A811TDV2"/>
<evidence type="ECO:0000313" key="1">
    <source>
        <dbReference type="EMBL" id="CAD6494601.1"/>
    </source>
</evidence>
<organism evidence="1 2">
    <name type="scientific">Candidatus Argoarchaeum ethanivorans</name>
    <dbReference type="NCBI Taxonomy" id="2608793"/>
    <lineage>
        <taxon>Archaea</taxon>
        <taxon>Methanobacteriati</taxon>
        <taxon>Methanobacteriota</taxon>
        <taxon>Stenosarchaea group</taxon>
        <taxon>Methanomicrobia</taxon>
        <taxon>Methanosarcinales</taxon>
        <taxon>Methanosarcinales incertae sedis</taxon>
        <taxon>GOM Arc I cluster</taxon>
        <taxon>Candidatus Argoarchaeum</taxon>
    </lineage>
</organism>
<protein>
    <submittedName>
        <fullName evidence="1">Uncharacterized protein</fullName>
    </submittedName>
</protein>
<sequence length="360" mass="40342">MMRNIPPDIVEQIREAICRPEGTVSFEYVSDVLFDPKVSGEIPFEVASGAHLFRVERDDELRLSFYHSSPGTGTRVATMDLKNVVPSSKVFLSFSWTPAEINFYVGPRIAGGQLVSAKGIPSPRQFRVGKDGSIFQVGDVGVEVMGVSVYQNGKPLLQPTALDAWKCTVESVSVLFGGSSEKGHIFDVVVSNLTLSILVTGFEAYCKTRFLELEQEGIRPDMAVLVSKFFSQKERDVGEPDVIASEAEAKHVSFLQKIIEKRRINFQSYEECKRAYNKAYGLKFSEIGIASNDLEFLKRLIEYRHRIVHVSSLIGMLNQPKVPPEEPVFSNRKLGNDALKCFDIFITKLHNATLRLQRLD</sequence>
<dbReference type="Proteomes" id="UP000634805">
    <property type="component" value="Unassembled WGS sequence"/>
</dbReference>
<dbReference type="EMBL" id="CAJHIS010000026">
    <property type="protein sequence ID" value="CAD6494601.1"/>
    <property type="molecule type" value="Genomic_DNA"/>
</dbReference>
<reference evidence="1" key="1">
    <citation type="submission" date="2020-10" db="EMBL/GenBank/DDBJ databases">
        <authorList>
            <person name="Hahn C.J."/>
            <person name="Laso-Perez R."/>
            <person name="Vulcano F."/>
            <person name="Vaziourakis K.-M."/>
            <person name="Stokke R."/>
            <person name="Steen I.H."/>
            <person name="Teske A."/>
            <person name="Boetius A."/>
            <person name="Liebeke M."/>
            <person name="Amann R."/>
            <person name="Knittel K."/>
        </authorList>
    </citation>
    <scope>NUCLEOTIDE SEQUENCE</scope>
    <source>
        <strain evidence="1">Gfbio:e3339647-f889-4370-9287-4fb5cb688e4c:AG392D22_GoMArc1</strain>
    </source>
</reference>